<evidence type="ECO:0000256" key="2">
    <source>
        <dbReference type="SAM" id="Phobius"/>
    </source>
</evidence>
<name>A0ABV5HA03_9FLAO</name>
<organism evidence="3 4">
    <name type="scientific">Flavobacterium gyeonganense</name>
    <dbReference type="NCBI Taxonomy" id="1310418"/>
    <lineage>
        <taxon>Bacteria</taxon>
        <taxon>Pseudomonadati</taxon>
        <taxon>Bacteroidota</taxon>
        <taxon>Flavobacteriia</taxon>
        <taxon>Flavobacteriales</taxon>
        <taxon>Flavobacteriaceae</taxon>
        <taxon>Flavobacterium</taxon>
    </lineage>
</organism>
<keyword evidence="2" id="KW-0812">Transmembrane</keyword>
<accession>A0ABV5HA03</accession>
<gene>
    <name evidence="3" type="ORF">ACFFVK_06725</name>
</gene>
<dbReference type="EMBL" id="JBHMFE010000009">
    <property type="protein sequence ID" value="MFB9108266.1"/>
    <property type="molecule type" value="Genomic_DNA"/>
</dbReference>
<evidence type="ECO:0000256" key="1">
    <source>
        <dbReference type="SAM" id="Coils"/>
    </source>
</evidence>
<feature type="transmembrane region" description="Helical" evidence="2">
    <location>
        <begin position="234"/>
        <end position="251"/>
    </location>
</feature>
<sequence length="364" mass="42971">MYNNTLNEDDYKEAVRSKFEKEKDGIYSNYLNNPSQANLRDLCWKIFKSNENTDDLNAYSDFFKFKFDSNNEDTSTTYTDKFKKVGRFFKGETKPAKIDTINFAAVLVDFEFRPFAKFKKHYINGQKNTEEEKNLIDETETVQEFEIESEVKNEDSIQREKLNEERNSSEEENLNKTALLKEEECVILDHEIPKEENILKEVKTTQVLEPVELFLGIESEPVQEKNDWIKRNKWVGIGILFFLGLLVYYYFAQKSECMQWSGDHYEEVSCDLEIQGIGTYNVVEPFDERIINLRKIQVCDTTTFFKNGEAIIWYTKVNDSVEFFNTHGRHPENKKPLRPVTKYIIDKYVKDKSCKLTDKKINDL</sequence>
<feature type="coiled-coil region" evidence="1">
    <location>
        <begin position="128"/>
        <end position="179"/>
    </location>
</feature>
<keyword evidence="2" id="KW-1133">Transmembrane helix</keyword>
<protein>
    <submittedName>
        <fullName evidence="3">Uncharacterized protein</fullName>
    </submittedName>
</protein>
<dbReference type="Proteomes" id="UP001589562">
    <property type="component" value="Unassembled WGS sequence"/>
</dbReference>
<evidence type="ECO:0000313" key="3">
    <source>
        <dbReference type="EMBL" id="MFB9108266.1"/>
    </source>
</evidence>
<dbReference type="RefSeq" id="WP_278010891.1">
    <property type="nucleotide sequence ID" value="NZ_CP121112.1"/>
</dbReference>
<proteinExistence type="predicted"/>
<reference evidence="3 4" key="1">
    <citation type="submission" date="2024-09" db="EMBL/GenBank/DDBJ databases">
        <authorList>
            <person name="Sun Q."/>
            <person name="Mori K."/>
        </authorList>
    </citation>
    <scope>NUCLEOTIDE SEQUENCE [LARGE SCALE GENOMIC DNA]</scope>
    <source>
        <strain evidence="3 4">CECT 8365</strain>
    </source>
</reference>
<evidence type="ECO:0000313" key="4">
    <source>
        <dbReference type="Proteomes" id="UP001589562"/>
    </source>
</evidence>
<keyword evidence="2" id="KW-0472">Membrane</keyword>
<keyword evidence="1" id="KW-0175">Coiled coil</keyword>
<comment type="caution">
    <text evidence="3">The sequence shown here is derived from an EMBL/GenBank/DDBJ whole genome shotgun (WGS) entry which is preliminary data.</text>
</comment>
<keyword evidence="4" id="KW-1185">Reference proteome</keyword>